<feature type="transmembrane region" description="Helical" evidence="9">
    <location>
        <begin position="566"/>
        <end position="588"/>
    </location>
</feature>
<keyword evidence="3" id="KW-0813">Transport</keyword>
<evidence type="ECO:0000256" key="8">
    <source>
        <dbReference type="SAM" id="MobiDB-lite"/>
    </source>
</evidence>
<keyword evidence="4" id="KW-1003">Cell membrane</keyword>
<protein>
    <recommendedName>
        <fullName evidence="10">Citrate transporter-like domain-containing protein</fullName>
    </recommendedName>
</protein>
<feature type="transmembrane region" description="Helical" evidence="9">
    <location>
        <begin position="127"/>
        <end position="145"/>
    </location>
</feature>
<dbReference type="HOGENOM" id="CLU_017834_0_0_1"/>
<dbReference type="Proteomes" id="UP000054097">
    <property type="component" value="Unassembled WGS sequence"/>
</dbReference>
<evidence type="ECO:0000256" key="4">
    <source>
        <dbReference type="ARBA" id="ARBA00022475"/>
    </source>
</evidence>
<dbReference type="Pfam" id="PF02040">
    <property type="entry name" value="ArsB"/>
    <property type="match status" value="1"/>
</dbReference>
<dbReference type="AlphaFoldDB" id="A0A0C3BMY7"/>
<dbReference type="STRING" id="933852.A0A0C3BMY7"/>
<evidence type="ECO:0000313" key="11">
    <source>
        <dbReference type="EMBL" id="KIM33469.1"/>
    </source>
</evidence>
<evidence type="ECO:0000259" key="10">
    <source>
        <dbReference type="Pfam" id="PF03600"/>
    </source>
</evidence>
<keyword evidence="12" id="KW-1185">Reference proteome</keyword>
<feature type="region of interest" description="Disordered" evidence="8">
    <location>
        <begin position="348"/>
        <end position="413"/>
    </location>
</feature>
<evidence type="ECO:0000256" key="3">
    <source>
        <dbReference type="ARBA" id="ARBA00022448"/>
    </source>
</evidence>
<evidence type="ECO:0000256" key="6">
    <source>
        <dbReference type="ARBA" id="ARBA00022989"/>
    </source>
</evidence>
<comment type="subcellular location">
    <subcellularLocation>
        <location evidence="1">Cell membrane</location>
        <topology evidence="1">Multi-pass membrane protein</topology>
    </subcellularLocation>
</comment>
<dbReference type="InterPro" id="IPR004680">
    <property type="entry name" value="Cit_transptr-like_dom"/>
</dbReference>
<organism evidence="11 12">
    <name type="scientific">Serendipita vermifera MAFF 305830</name>
    <dbReference type="NCBI Taxonomy" id="933852"/>
    <lineage>
        <taxon>Eukaryota</taxon>
        <taxon>Fungi</taxon>
        <taxon>Dikarya</taxon>
        <taxon>Basidiomycota</taxon>
        <taxon>Agaricomycotina</taxon>
        <taxon>Agaricomycetes</taxon>
        <taxon>Sebacinales</taxon>
        <taxon>Serendipitaceae</taxon>
        <taxon>Serendipita</taxon>
    </lineage>
</organism>
<dbReference type="GO" id="GO:0015105">
    <property type="term" value="F:arsenite transmembrane transporter activity"/>
    <property type="evidence" value="ECO:0007669"/>
    <property type="project" value="InterPro"/>
</dbReference>
<dbReference type="PANTHER" id="PTHR43302">
    <property type="entry name" value="TRANSPORTER ARSB-RELATED"/>
    <property type="match status" value="1"/>
</dbReference>
<proteinExistence type="inferred from homology"/>
<evidence type="ECO:0000256" key="7">
    <source>
        <dbReference type="ARBA" id="ARBA00023136"/>
    </source>
</evidence>
<dbReference type="OrthoDB" id="442352at2759"/>
<keyword evidence="7 9" id="KW-0472">Membrane</keyword>
<evidence type="ECO:0000313" key="12">
    <source>
        <dbReference type="Proteomes" id="UP000054097"/>
    </source>
</evidence>
<reference evidence="12" key="2">
    <citation type="submission" date="2015-01" db="EMBL/GenBank/DDBJ databases">
        <title>Evolutionary Origins and Diversification of the Mycorrhizal Mutualists.</title>
        <authorList>
            <consortium name="DOE Joint Genome Institute"/>
            <consortium name="Mycorrhizal Genomics Consortium"/>
            <person name="Kohler A."/>
            <person name="Kuo A."/>
            <person name="Nagy L.G."/>
            <person name="Floudas D."/>
            <person name="Copeland A."/>
            <person name="Barry K.W."/>
            <person name="Cichocki N."/>
            <person name="Veneault-Fourrey C."/>
            <person name="LaButti K."/>
            <person name="Lindquist E.A."/>
            <person name="Lipzen A."/>
            <person name="Lundell T."/>
            <person name="Morin E."/>
            <person name="Murat C."/>
            <person name="Riley R."/>
            <person name="Ohm R."/>
            <person name="Sun H."/>
            <person name="Tunlid A."/>
            <person name="Henrissat B."/>
            <person name="Grigoriev I.V."/>
            <person name="Hibbett D.S."/>
            <person name="Martin F."/>
        </authorList>
    </citation>
    <scope>NUCLEOTIDE SEQUENCE [LARGE SCALE GENOMIC DNA]</scope>
    <source>
        <strain evidence="12">MAFF 305830</strain>
    </source>
</reference>
<evidence type="ECO:0000256" key="9">
    <source>
        <dbReference type="SAM" id="Phobius"/>
    </source>
</evidence>
<feature type="transmembrane region" description="Helical" evidence="9">
    <location>
        <begin position="473"/>
        <end position="498"/>
    </location>
</feature>
<evidence type="ECO:0000256" key="2">
    <source>
        <dbReference type="ARBA" id="ARBA00009843"/>
    </source>
</evidence>
<accession>A0A0C3BMY7</accession>
<keyword evidence="5 9" id="KW-0812">Transmembrane</keyword>
<feature type="transmembrane region" description="Helical" evidence="9">
    <location>
        <begin position="91"/>
        <end position="115"/>
    </location>
</feature>
<feature type="transmembrane region" description="Helical" evidence="9">
    <location>
        <begin position="6"/>
        <end position="30"/>
    </location>
</feature>
<evidence type="ECO:0000256" key="5">
    <source>
        <dbReference type="ARBA" id="ARBA00022692"/>
    </source>
</evidence>
<evidence type="ECO:0000256" key="1">
    <source>
        <dbReference type="ARBA" id="ARBA00004651"/>
    </source>
</evidence>
<sequence length="590" mass="63886">MSVNNFKAIFTLIVFLIAEVLVSFPVYIPVPSYLRKRFKTWKLVPSMTRIPINYVTAPTGAVLILLAAGCIHGEQIRSGIVGSDGVEPLNVMTLFICLAYMILSVDKAGVLRFLAFWVASRSGSSGIKLYVAIYAFFFGVGAIIGNDPVILSGVPFLAYFTHETGIHPPTAWIFSQFVNANIASAVLVSSNPTNLVLSGAFAISYFVYTAKIILPVLAATLLTLPALLFLFRDPKYIPREMKPISLSPRSALIDPFGGVFGSTILVLTLCTLVATSTLHPQLYQVTVPPAIIVLSRDILYDLRSYPARKEELKVASEGQDNDNMALQKMEKVPNAQVQMVTNEDQNGDITLVGISPSKQGEHDTSSGPVVNRGSATSFRPNEQTTSSKGEAGTAPEAEATKLASPELQKTNSNPLERMFPTVTAILRIMPFSLVLFSFSLFILVQGLGVTGWVDVWAGWWATWVEKTGLVGTVFGMGLVSCILCNIFGTNIGATILLARVLQVWIQTSSPTPSQRLQDGAIYTLALGSNYGAFTFSFPASLAGLLWRKLLLAKGIKVKMGQFARLNLLPCAVAMGVSCTVLIGEIYVIHK</sequence>
<feature type="domain" description="Citrate transporter-like" evidence="10">
    <location>
        <begin position="60"/>
        <end position="289"/>
    </location>
</feature>
<feature type="compositionally biased region" description="Polar residues" evidence="8">
    <location>
        <begin position="365"/>
        <end position="388"/>
    </location>
</feature>
<feature type="transmembrane region" description="Helical" evidence="9">
    <location>
        <begin position="252"/>
        <end position="275"/>
    </location>
</feature>
<comment type="similarity">
    <text evidence="2">Belongs to the CitM (TC 2.A.11) transporter family.</text>
</comment>
<gene>
    <name evidence="11" type="ORF">M408DRAFT_154797</name>
</gene>
<reference evidence="11 12" key="1">
    <citation type="submission" date="2014-04" db="EMBL/GenBank/DDBJ databases">
        <authorList>
            <consortium name="DOE Joint Genome Institute"/>
            <person name="Kuo A."/>
            <person name="Zuccaro A."/>
            <person name="Kohler A."/>
            <person name="Nagy L.G."/>
            <person name="Floudas D."/>
            <person name="Copeland A."/>
            <person name="Barry K.W."/>
            <person name="Cichocki N."/>
            <person name="Veneault-Fourrey C."/>
            <person name="LaButti K."/>
            <person name="Lindquist E.A."/>
            <person name="Lipzen A."/>
            <person name="Lundell T."/>
            <person name="Morin E."/>
            <person name="Murat C."/>
            <person name="Sun H."/>
            <person name="Tunlid A."/>
            <person name="Henrissat B."/>
            <person name="Grigoriev I.V."/>
            <person name="Hibbett D.S."/>
            <person name="Martin F."/>
            <person name="Nordberg H.P."/>
            <person name="Cantor M.N."/>
            <person name="Hua S.X."/>
        </authorList>
    </citation>
    <scope>NUCLEOTIDE SEQUENCE [LARGE SCALE GENOMIC DNA]</scope>
    <source>
        <strain evidence="11 12">MAFF 305830</strain>
    </source>
</reference>
<dbReference type="PANTHER" id="PTHR43302:SF5">
    <property type="entry name" value="TRANSPORTER ARSB-RELATED"/>
    <property type="match status" value="1"/>
</dbReference>
<keyword evidence="6 9" id="KW-1133">Transmembrane helix</keyword>
<feature type="transmembrane region" description="Helical" evidence="9">
    <location>
        <begin position="519"/>
        <end position="546"/>
    </location>
</feature>
<feature type="transmembrane region" description="Helical" evidence="9">
    <location>
        <begin position="433"/>
        <end position="453"/>
    </location>
</feature>
<feature type="transmembrane region" description="Helical" evidence="9">
    <location>
        <begin position="205"/>
        <end position="231"/>
    </location>
</feature>
<dbReference type="Pfam" id="PF03600">
    <property type="entry name" value="CitMHS"/>
    <property type="match status" value="1"/>
</dbReference>
<dbReference type="GO" id="GO:0005886">
    <property type="term" value="C:plasma membrane"/>
    <property type="evidence" value="ECO:0007669"/>
    <property type="project" value="UniProtKB-SubCell"/>
</dbReference>
<dbReference type="InterPro" id="IPR000802">
    <property type="entry name" value="Arsenical_pump_ArsB"/>
</dbReference>
<name>A0A0C3BMY7_SERVB</name>
<feature type="transmembrane region" description="Helical" evidence="9">
    <location>
        <begin position="51"/>
        <end position="71"/>
    </location>
</feature>
<dbReference type="EMBL" id="KN824278">
    <property type="protein sequence ID" value="KIM33469.1"/>
    <property type="molecule type" value="Genomic_DNA"/>
</dbReference>